<feature type="compositionally biased region" description="Basic and acidic residues" evidence="1">
    <location>
        <begin position="95"/>
        <end position="106"/>
    </location>
</feature>
<feature type="non-terminal residue" evidence="2">
    <location>
        <position position="460"/>
    </location>
</feature>
<evidence type="ECO:0000256" key="1">
    <source>
        <dbReference type="SAM" id="MobiDB-lite"/>
    </source>
</evidence>
<feature type="compositionally biased region" description="Basic residues" evidence="1">
    <location>
        <begin position="108"/>
        <end position="118"/>
    </location>
</feature>
<feature type="non-terminal residue" evidence="2">
    <location>
        <position position="1"/>
    </location>
</feature>
<gene>
    <name evidence="2" type="ORF">AVDCRST_MAG73-4014</name>
</gene>
<feature type="compositionally biased region" description="Low complexity" evidence="1">
    <location>
        <begin position="398"/>
        <end position="409"/>
    </location>
</feature>
<feature type="compositionally biased region" description="Low complexity" evidence="1">
    <location>
        <begin position="122"/>
        <end position="137"/>
    </location>
</feature>
<dbReference type="AlphaFoldDB" id="A0A6J4UZG8"/>
<organism evidence="2">
    <name type="scientific">uncultured Thermomicrobiales bacterium</name>
    <dbReference type="NCBI Taxonomy" id="1645740"/>
    <lineage>
        <taxon>Bacteria</taxon>
        <taxon>Pseudomonadati</taxon>
        <taxon>Thermomicrobiota</taxon>
        <taxon>Thermomicrobia</taxon>
        <taxon>Thermomicrobiales</taxon>
        <taxon>environmental samples</taxon>
    </lineage>
</organism>
<proteinExistence type="predicted"/>
<feature type="compositionally biased region" description="Basic and acidic residues" evidence="1">
    <location>
        <begin position="351"/>
        <end position="363"/>
    </location>
</feature>
<feature type="compositionally biased region" description="Low complexity" evidence="1">
    <location>
        <begin position="235"/>
        <end position="245"/>
    </location>
</feature>
<feature type="region of interest" description="Disordered" evidence="1">
    <location>
        <begin position="1"/>
        <end position="245"/>
    </location>
</feature>
<feature type="compositionally biased region" description="Basic and acidic residues" evidence="1">
    <location>
        <begin position="297"/>
        <end position="307"/>
    </location>
</feature>
<protein>
    <submittedName>
        <fullName evidence="2">Uncharacterized protein</fullName>
    </submittedName>
</protein>
<feature type="compositionally biased region" description="Low complexity" evidence="1">
    <location>
        <begin position="181"/>
        <end position="190"/>
    </location>
</feature>
<feature type="compositionally biased region" description="Basic and acidic residues" evidence="1">
    <location>
        <begin position="440"/>
        <end position="453"/>
    </location>
</feature>
<name>A0A6J4UZG8_9BACT</name>
<feature type="compositionally biased region" description="Basic and acidic residues" evidence="1">
    <location>
        <begin position="319"/>
        <end position="329"/>
    </location>
</feature>
<feature type="compositionally biased region" description="Gly residues" evidence="1">
    <location>
        <begin position="211"/>
        <end position="222"/>
    </location>
</feature>
<feature type="compositionally biased region" description="Basic residues" evidence="1">
    <location>
        <begin position="410"/>
        <end position="420"/>
    </location>
</feature>
<feature type="compositionally biased region" description="Basic residues" evidence="1">
    <location>
        <begin position="308"/>
        <end position="318"/>
    </location>
</feature>
<feature type="region of interest" description="Disordered" evidence="1">
    <location>
        <begin position="258"/>
        <end position="460"/>
    </location>
</feature>
<feature type="compositionally biased region" description="Low complexity" evidence="1">
    <location>
        <begin position="159"/>
        <end position="168"/>
    </location>
</feature>
<feature type="compositionally biased region" description="Gly residues" evidence="1">
    <location>
        <begin position="378"/>
        <end position="387"/>
    </location>
</feature>
<dbReference type="EMBL" id="CADCWE010000260">
    <property type="protein sequence ID" value="CAA9564252.1"/>
    <property type="molecule type" value="Genomic_DNA"/>
</dbReference>
<accession>A0A6J4UZG8</accession>
<feature type="compositionally biased region" description="Basic and acidic residues" evidence="1">
    <location>
        <begin position="388"/>
        <end position="397"/>
    </location>
</feature>
<reference evidence="2" key="1">
    <citation type="submission" date="2020-02" db="EMBL/GenBank/DDBJ databases">
        <authorList>
            <person name="Meier V. D."/>
        </authorList>
    </citation>
    <scope>NUCLEOTIDE SEQUENCE</scope>
    <source>
        <strain evidence="2">AVDCRST_MAG73</strain>
    </source>
</reference>
<sequence>GPTTRSLDGGRGTDRQPLDQPGPRPQHRVPPRRGPLGPPRLLSARTAGPLRPDLGRQAALPRSTSPRLLPDGRRVGAPRAGSRHQRPVEFFSRPGMERAARADARTGRSARRPSHQRGGRGLQRAAGVFDRPPVVQPGRRRGGGAGGGVPPDPRLSVEPGRVGRPARAVRGRGGLGRDPARGPAQLGAGARARRGAGARHGDQAESDSGRLGAGRGGSGAGARGDRAAVGGGSAPGPLGDRAADAGGAVAVPAPAGAGLDVALGAGGGGDRLRRVVPLPVDRPDRAHRQPVLVPGRGDGEPGRDLERTRRRIAPRGRRAGRDLARRTPLDRQVVWRPDPGADRGGACPAERGPDPGHAGRDPPGRGGGPARAAQRPGPGRGGPGLPGGDHRRCDAGRLRALPAADLARGGRLRGRLRRPGLGRGEGPRSPVEDAGAAGADDGRGRPYAGDRARAGRRPAV</sequence>
<evidence type="ECO:0000313" key="2">
    <source>
        <dbReference type="EMBL" id="CAA9564252.1"/>
    </source>
</evidence>